<proteinExistence type="predicted"/>
<feature type="compositionally biased region" description="Basic and acidic residues" evidence="1">
    <location>
        <begin position="383"/>
        <end position="396"/>
    </location>
</feature>
<keyword evidence="3" id="KW-1185">Reference proteome</keyword>
<dbReference type="EMBL" id="CAXAMN010022417">
    <property type="protein sequence ID" value="CAK9069197.1"/>
    <property type="molecule type" value="Genomic_DNA"/>
</dbReference>
<feature type="region of interest" description="Disordered" evidence="1">
    <location>
        <begin position="367"/>
        <end position="402"/>
    </location>
</feature>
<name>A0ABP0P2L7_9DINO</name>
<accession>A0ABP0P2L7</accession>
<organism evidence="2 3">
    <name type="scientific">Durusdinium trenchii</name>
    <dbReference type="NCBI Taxonomy" id="1381693"/>
    <lineage>
        <taxon>Eukaryota</taxon>
        <taxon>Sar</taxon>
        <taxon>Alveolata</taxon>
        <taxon>Dinophyceae</taxon>
        <taxon>Suessiales</taxon>
        <taxon>Symbiodiniaceae</taxon>
        <taxon>Durusdinium</taxon>
    </lineage>
</organism>
<sequence length="1253" mass="137549">MSATAPDPPASFDKPAEYVAMRCQFCGEWSTSPCPWEPKDRKADRWWPLLAWNGGCRESPRGCTCLPCAIVIVAGGWEIEVGGGIKKCSVFFSAHPTRLHAFLRQRTVLIELKIQNPNMRIRSSEQLGPREILEAITEHTEGLTAALQFFVEVNTYHQMTGQAPAESEMTEKMFHGNTVIGVTVAGRQWKMAWEDGQSGVYRVEGTTTTGVKRTHRLMDSDKDGPALTDGLADKTEKHMVGLLFSGRSKAPLNDPNMDRATALLGIGNCLDGLLDDGFNSGPAASTTPAPAAPTPSIAETAANTTSAAMDEDSAFTSRFESVIRSTATGPNRKSSASAKAAAAKSAAPSKASATAAAAAAAKAAAKAAAASSPAGKRKATKPKGKDKDGKDGKDADVVNLDPLKARSRNTTAMLEQDETWLDEIDDEIATLLDFQAARSGEAEFKADAAERMKEANVTLGKVRSRKRLYKRRSEENRRDAIEKADEKELLILHFINLLKDLVKQASVPADDYMAKVDSLTSNGAKLGEETLKRVARMLWADDLKYLRFSGMLTTTFSYVQTMIPESKTFDSFKFLRQQLVVNLQRLLKGIAPDKVSIDPSVDEMAPLRDFLDCMAANMICSDKEGENMKNDFAILKNVANGKSSPPTEVHEAIETIKAENRPLLASFKGFPQGKKLMSLCEEAIEGRLHLQSVCHDLAQVKTDCEQFTTALSGNTVDSAVKNFTKVHSNFKAAKVKATQGLQKPDSAMQSALSSAESALMSFGKDISTHYCLTELGPWLLTQSKTLKSSRIMSKPPASSCMNLKPLMEKLLGEGAVATFVDIEMFHVSCSAIAEETDILLRQAGESSASRTREAVVRLCQSYKQWQERANAMVCTFPSVNDATNETSARLNELVSHWCSNIWNDAMGFPRNVLGHMVTMQANEIVTDGTRSLLKQALQAVSETKLLVTGLSGDDRESLAETATFLEHLFQYTERSFEDQSPASARHIFELFQDLQLISKDDCIRTNVGDFPEDQLQIVATRIYRILWPEGTSDTGSSSLTFFGKSSDGNVDEGESGGTTERRLPSQRQFFTFMEELRSNLNSQFDGAVSDSGRIWKELHVAASALEPFPTYEDGTERDFVDAMGANNRHSNLGIIIKKMEQHLKTVKTAAQEFRIPVTKLLPEVDFAEKEVRRFLSVAITTTCLRILVSKAAENKNQYLLESVNKTIGFVADLDVPECIVKKMKDLSRKIQAASKTKGNTAEDRERSRSRGTK</sequence>
<comment type="caution">
    <text evidence="2">The sequence shown here is derived from an EMBL/GenBank/DDBJ whole genome shotgun (WGS) entry which is preliminary data.</text>
</comment>
<dbReference type="Proteomes" id="UP001642484">
    <property type="component" value="Unassembled WGS sequence"/>
</dbReference>
<gene>
    <name evidence="2" type="ORF">CCMP2556_LOCUS34019</name>
</gene>
<evidence type="ECO:0000313" key="3">
    <source>
        <dbReference type="Proteomes" id="UP001642484"/>
    </source>
</evidence>
<protein>
    <submittedName>
        <fullName evidence="2">Uncharacterized protein</fullName>
    </submittedName>
</protein>
<feature type="compositionally biased region" description="Basic and acidic residues" evidence="1">
    <location>
        <begin position="1240"/>
        <end position="1253"/>
    </location>
</feature>
<feature type="region of interest" description="Disordered" evidence="1">
    <location>
        <begin position="1231"/>
        <end position="1253"/>
    </location>
</feature>
<feature type="region of interest" description="Disordered" evidence="1">
    <location>
        <begin position="1042"/>
        <end position="1063"/>
    </location>
</feature>
<evidence type="ECO:0000256" key="1">
    <source>
        <dbReference type="SAM" id="MobiDB-lite"/>
    </source>
</evidence>
<reference evidence="2 3" key="1">
    <citation type="submission" date="2024-02" db="EMBL/GenBank/DDBJ databases">
        <authorList>
            <person name="Chen Y."/>
            <person name="Shah S."/>
            <person name="Dougan E. K."/>
            <person name="Thang M."/>
            <person name="Chan C."/>
        </authorList>
    </citation>
    <scope>NUCLEOTIDE SEQUENCE [LARGE SCALE GENOMIC DNA]</scope>
</reference>
<evidence type="ECO:0000313" key="2">
    <source>
        <dbReference type="EMBL" id="CAK9069197.1"/>
    </source>
</evidence>